<protein>
    <submittedName>
        <fullName evidence="2">11703_t:CDS:1</fullName>
    </submittedName>
</protein>
<dbReference type="Proteomes" id="UP000789342">
    <property type="component" value="Unassembled WGS sequence"/>
</dbReference>
<feature type="non-terminal residue" evidence="2">
    <location>
        <position position="1"/>
    </location>
</feature>
<accession>A0A9N9NRK1</accession>
<comment type="caution">
    <text evidence="2">The sequence shown here is derived from an EMBL/GenBank/DDBJ whole genome shotgun (WGS) entry which is preliminary data.</text>
</comment>
<dbReference type="AlphaFoldDB" id="A0A9N9NRK1"/>
<evidence type="ECO:0000313" key="2">
    <source>
        <dbReference type="EMBL" id="CAG8757238.1"/>
    </source>
</evidence>
<reference evidence="2" key="1">
    <citation type="submission" date="2021-06" db="EMBL/GenBank/DDBJ databases">
        <authorList>
            <person name="Kallberg Y."/>
            <person name="Tangrot J."/>
            <person name="Rosling A."/>
        </authorList>
    </citation>
    <scope>NUCLEOTIDE SEQUENCE</scope>
    <source>
        <strain evidence="2">CL551</strain>
    </source>
</reference>
<evidence type="ECO:0000256" key="1">
    <source>
        <dbReference type="SAM" id="MobiDB-lite"/>
    </source>
</evidence>
<evidence type="ECO:0000313" key="3">
    <source>
        <dbReference type="Proteomes" id="UP000789342"/>
    </source>
</evidence>
<feature type="region of interest" description="Disordered" evidence="1">
    <location>
        <begin position="219"/>
        <end position="244"/>
    </location>
</feature>
<feature type="compositionally biased region" description="Acidic residues" evidence="1">
    <location>
        <begin position="1"/>
        <end position="21"/>
    </location>
</feature>
<organism evidence="2 3">
    <name type="scientific">Acaulospora morrowiae</name>
    <dbReference type="NCBI Taxonomy" id="94023"/>
    <lineage>
        <taxon>Eukaryota</taxon>
        <taxon>Fungi</taxon>
        <taxon>Fungi incertae sedis</taxon>
        <taxon>Mucoromycota</taxon>
        <taxon>Glomeromycotina</taxon>
        <taxon>Glomeromycetes</taxon>
        <taxon>Diversisporales</taxon>
        <taxon>Acaulosporaceae</taxon>
        <taxon>Acaulospora</taxon>
    </lineage>
</organism>
<feature type="compositionally biased region" description="Polar residues" evidence="1">
    <location>
        <begin position="22"/>
        <end position="36"/>
    </location>
</feature>
<keyword evidence="3" id="KW-1185">Reference proteome</keyword>
<proteinExistence type="predicted"/>
<sequence length="285" mass="31531">ETSSSESEDQDSSSESEDQEEITPSHSTSSVINSRQLDLDVESDSEGNYIMSSNGSRRSKVRPNIITSRSTDPRIKKPPPKKRSVINSEKVVMSSSPITSSGDAHSAHRDRIRDVIQELLVIAKKPSEKKGLGLILSVQNGHAPHVHGIGDPPSPTVILLYELQELLGYGDEESSKYINEHRTSSKIHLQVDPPDDNDDTRPSLRSMFDNAIDNARVIRRRSSPNFRTSPSPPSPPINYRSATTGGSEVNYASLKMDSNLHPHDANVNKPLSWASSLGFWTRWKV</sequence>
<feature type="region of interest" description="Disordered" evidence="1">
    <location>
        <begin position="1"/>
        <end position="84"/>
    </location>
</feature>
<dbReference type="EMBL" id="CAJVPV010038777">
    <property type="protein sequence ID" value="CAG8757238.1"/>
    <property type="molecule type" value="Genomic_DNA"/>
</dbReference>
<name>A0A9N9NRK1_9GLOM</name>
<gene>
    <name evidence="2" type="ORF">AMORRO_LOCUS15682</name>
</gene>